<dbReference type="Gene3D" id="3.40.50.720">
    <property type="entry name" value="NAD(P)-binding Rossmann-like Domain"/>
    <property type="match status" value="1"/>
</dbReference>
<dbReference type="InterPro" id="IPR020904">
    <property type="entry name" value="Sc_DH/Rdtase_CS"/>
</dbReference>
<reference evidence="6" key="1">
    <citation type="submission" date="2017-11" db="EMBL/GenBank/DDBJ databases">
        <title>The draft genome sequence of Chromatocurvus sp. F02.</title>
        <authorList>
            <person name="Du Z.-J."/>
            <person name="Chang Y.-Q."/>
        </authorList>
    </citation>
    <scope>NUCLEOTIDE SEQUENCE [LARGE SCALE GENOMIC DNA]</scope>
    <source>
        <strain evidence="6">F02</strain>
    </source>
</reference>
<sequence length="296" mass="31496">MSNFAGKTVVVSGGAEGIGLSIAQAMGRQGMSVVLGDIDAAQLELARQQLEAQGIDVLACVMDVTRVEQWAEVAEQAVARFGKVHMLVNNAGVGAIGESIERSNIEDWRWVVDVNLMGIVYGTQTMIPLIKQHGEGGWLVNVASMAGMGGVPFAGAYTATKVAVVGMSESWHAELQPHNIQVSVLCPAFVKTRINLSSRNRQAEYGGENDDAADSAKGSAMAAHMQKVIDNGLAVEIVGERVVEALVANELYIFTHPNYRSVVQKRFQAIDAAFERAAASPLLAGVLNEDVVGFTD</sequence>
<dbReference type="PANTHER" id="PTHR43391:SF14">
    <property type="entry name" value="DEHYDROGENASE_REDUCTASE SDR FAMILY PROTEIN 7-LIKE"/>
    <property type="match status" value="1"/>
</dbReference>
<dbReference type="FunFam" id="3.40.50.720:FF:000084">
    <property type="entry name" value="Short-chain dehydrogenase reductase"/>
    <property type="match status" value="1"/>
</dbReference>
<evidence type="ECO:0000256" key="2">
    <source>
        <dbReference type="ARBA" id="ARBA00022857"/>
    </source>
</evidence>
<dbReference type="AlphaFoldDB" id="A0A2N5Y6I2"/>
<dbReference type="EMBL" id="PKLZ01000001">
    <property type="protein sequence ID" value="PLW84013.1"/>
    <property type="molecule type" value="Genomic_DNA"/>
</dbReference>
<dbReference type="PANTHER" id="PTHR43391">
    <property type="entry name" value="RETINOL DEHYDROGENASE-RELATED"/>
    <property type="match status" value="1"/>
</dbReference>
<gene>
    <name evidence="5" type="ORF">CWI75_01275</name>
</gene>
<dbReference type="PRINTS" id="PR00080">
    <property type="entry name" value="SDRFAMILY"/>
</dbReference>
<evidence type="ECO:0000256" key="3">
    <source>
        <dbReference type="ARBA" id="ARBA00023002"/>
    </source>
</evidence>
<accession>A0A2N5Y6I2</accession>
<keyword evidence="3" id="KW-0560">Oxidoreductase</keyword>
<proteinExistence type="inferred from homology"/>
<evidence type="ECO:0000256" key="1">
    <source>
        <dbReference type="ARBA" id="ARBA00006484"/>
    </source>
</evidence>
<name>A0A2N5Y6I2_9GAMM</name>
<evidence type="ECO:0000313" key="5">
    <source>
        <dbReference type="EMBL" id="PLW84013.1"/>
    </source>
</evidence>
<dbReference type="InterPro" id="IPR036291">
    <property type="entry name" value="NAD(P)-bd_dom_sf"/>
</dbReference>
<evidence type="ECO:0000256" key="4">
    <source>
        <dbReference type="RuleBase" id="RU000363"/>
    </source>
</evidence>
<organism evidence="5 6">
    <name type="scientific">Kineobactrum sediminis</name>
    <dbReference type="NCBI Taxonomy" id="1905677"/>
    <lineage>
        <taxon>Bacteria</taxon>
        <taxon>Pseudomonadati</taxon>
        <taxon>Pseudomonadota</taxon>
        <taxon>Gammaproteobacteria</taxon>
        <taxon>Cellvibrionales</taxon>
        <taxon>Halieaceae</taxon>
        <taxon>Kineobactrum</taxon>
    </lineage>
</organism>
<protein>
    <submittedName>
        <fullName evidence="5">Oxidoreductase</fullName>
    </submittedName>
</protein>
<dbReference type="OrthoDB" id="6503536at2"/>
<evidence type="ECO:0000313" key="6">
    <source>
        <dbReference type="Proteomes" id="UP000234845"/>
    </source>
</evidence>
<dbReference type="PRINTS" id="PR00081">
    <property type="entry name" value="GDHRDH"/>
</dbReference>
<keyword evidence="6" id="KW-1185">Reference proteome</keyword>
<dbReference type="GO" id="GO:0016491">
    <property type="term" value="F:oxidoreductase activity"/>
    <property type="evidence" value="ECO:0007669"/>
    <property type="project" value="UniProtKB-KW"/>
</dbReference>
<dbReference type="RefSeq" id="WP_101519650.1">
    <property type="nucleotide sequence ID" value="NZ_PKLZ01000001.1"/>
</dbReference>
<comment type="similarity">
    <text evidence="1 4">Belongs to the short-chain dehydrogenases/reductases (SDR) family.</text>
</comment>
<dbReference type="Pfam" id="PF00106">
    <property type="entry name" value="adh_short"/>
    <property type="match status" value="1"/>
</dbReference>
<dbReference type="InterPro" id="IPR002347">
    <property type="entry name" value="SDR_fam"/>
</dbReference>
<dbReference type="PROSITE" id="PS00061">
    <property type="entry name" value="ADH_SHORT"/>
    <property type="match status" value="1"/>
</dbReference>
<dbReference type="Proteomes" id="UP000234845">
    <property type="component" value="Unassembled WGS sequence"/>
</dbReference>
<dbReference type="SUPFAM" id="SSF51735">
    <property type="entry name" value="NAD(P)-binding Rossmann-fold domains"/>
    <property type="match status" value="1"/>
</dbReference>
<keyword evidence="2" id="KW-0521">NADP</keyword>
<comment type="caution">
    <text evidence="5">The sequence shown here is derived from an EMBL/GenBank/DDBJ whole genome shotgun (WGS) entry which is preliminary data.</text>
</comment>